<organism evidence="1 3">
    <name type="scientific">Phytophthora cactorum</name>
    <dbReference type="NCBI Taxonomy" id="29920"/>
    <lineage>
        <taxon>Eukaryota</taxon>
        <taxon>Sar</taxon>
        <taxon>Stramenopiles</taxon>
        <taxon>Oomycota</taxon>
        <taxon>Peronosporomycetes</taxon>
        <taxon>Peronosporales</taxon>
        <taxon>Peronosporaceae</taxon>
        <taxon>Phytophthora</taxon>
    </lineage>
</organism>
<sequence length="141" mass="16211">MFLAAVARPRYDPYKKTKFNGKIGIWPFTEESVAQRSRANRPKGSLVTKNIESIDSHVYKDYIINKVIPAIKKVWPRVTTAGTDRSFSTMKRIKTRLRTSMGDAWMSNLMIIAIERGLTNQIDKNEVIDAFSSMTKRRIPM</sequence>
<evidence type="ECO:0008006" key="4">
    <source>
        <dbReference type="Google" id="ProtNLM"/>
    </source>
</evidence>
<dbReference type="EMBL" id="RCMG01000094">
    <property type="protein sequence ID" value="KAG2863875.1"/>
    <property type="molecule type" value="Genomic_DNA"/>
</dbReference>
<dbReference type="EMBL" id="RCMK01000401">
    <property type="protein sequence ID" value="KAG2931060.1"/>
    <property type="molecule type" value="Genomic_DNA"/>
</dbReference>
<dbReference type="VEuPathDB" id="FungiDB:PC110_g12832"/>
<dbReference type="PANTHER" id="PTHR47169:SF2">
    <property type="entry name" value="OS01G0541250 PROTEIN"/>
    <property type="match status" value="1"/>
</dbReference>
<protein>
    <recommendedName>
        <fullName evidence="4">HAT C-terminal dimerisation domain-containing protein</fullName>
    </recommendedName>
</protein>
<accession>A0A8T1KER8</accession>
<evidence type="ECO:0000313" key="1">
    <source>
        <dbReference type="EMBL" id="KAG2863875.1"/>
    </source>
</evidence>
<dbReference type="AlphaFoldDB" id="A0A8T1KER8"/>
<gene>
    <name evidence="1" type="ORF">PC113_g5072</name>
    <name evidence="2" type="ORF">PC117_g13568</name>
</gene>
<evidence type="ECO:0000313" key="2">
    <source>
        <dbReference type="EMBL" id="KAG2931060.1"/>
    </source>
</evidence>
<proteinExistence type="predicted"/>
<dbReference type="Proteomes" id="UP000735874">
    <property type="component" value="Unassembled WGS sequence"/>
</dbReference>
<reference evidence="1" key="1">
    <citation type="submission" date="2018-10" db="EMBL/GenBank/DDBJ databases">
        <title>Effector identification in a new, highly contiguous assembly of the strawberry crown rot pathogen Phytophthora cactorum.</title>
        <authorList>
            <person name="Armitage A.D."/>
            <person name="Nellist C.F."/>
            <person name="Bates H."/>
            <person name="Vickerstaff R.J."/>
            <person name="Harrison R.J."/>
        </authorList>
    </citation>
    <scope>NUCLEOTIDE SEQUENCE</scope>
    <source>
        <strain evidence="1">15-7</strain>
        <strain evidence="2">4040</strain>
    </source>
</reference>
<dbReference type="PANTHER" id="PTHR47169">
    <property type="entry name" value="OS01G0541250 PROTEIN"/>
    <property type="match status" value="1"/>
</dbReference>
<evidence type="ECO:0000313" key="3">
    <source>
        <dbReference type="Proteomes" id="UP000735874"/>
    </source>
</evidence>
<comment type="caution">
    <text evidence="1">The sequence shown here is derived from an EMBL/GenBank/DDBJ whole genome shotgun (WGS) entry which is preliminary data.</text>
</comment>
<name>A0A8T1KER8_9STRA</name>
<dbReference type="Proteomes" id="UP000736787">
    <property type="component" value="Unassembled WGS sequence"/>
</dbReference>